<organism evidence="3 4">
    <name type="scientific">Luteimonas lutimaris</name>
    <dbReference type="NCBI Taxonomy" id="698645"/>
    <lineage>
        <taxon>Bacteria</taxon>
        <taxon>Pseudomonadati</taxon>
        <taxon>Pseudomonadota</taxon>
        <taxon>Gammaproteobacteria</taxon>
        <taxon>Lysobacterales</taxon>
        <taxon>Lysobacteraceae</taxon>
        <taxon>Luteimonas</taxon>
    </lineage>
</organism>
<proteinExistence type="predicted"/>
<dbReference type="NCBIfam" id="TIGR01554">
    <property type="entry name" value="major_cap_HK97"/>
    <property type="match status" value="1"/>
</dbReference>
<dbReference type="RefSeq" id="WP_344760129.1">
    <property type="nucleotide sequence ID" value="NZ_BAAAZU010000024.1"/>
</dbReference>
<keyword evidence="4" id="KW-1185">Reference proteome</keyword>
<accession>A0ABP7MV29</accession>
<comment type="subcellular location">
    <subcellularLocation>
        <location evidence="1">Virion</location>
    </subcellularLocation>
</comment>
<dbReference type="Gene3D" id="3.30.2400.10">
    <property type="entry name" value="Major capsid protein gp5"/>
    <property type="match status" value="1"/>
</dbReference>
<evidence type="ECO:0000313" key="3">
    <source>
        <dbReference type="EMBL" id="GAA3928648.1"/>
    </source>
</evidence>
<dbReference type="Pfam" id="PF05065">
    <property type="entry name" value="Phage_capsid"/>
    <property type="match status" value="1"/>
</dbReference>
<evidence type="ECO:0000256" key="1">
    <source>
        <dbReference type="ARBA" id="ARBA00004328"/>
    </source>
</evidence>
<protein>
    <recommendedName>
        <fullName evidence="2">Phage capsid-like C-terminal domain-containing protein</fullName>
    </recommendedName>
</protein>
<sequence>MNLKSIREAKAHKTTEARAILAGAENRNLTPEESSKFDTLKGEIEQLEAQESRAQFLDDAERRATGTVIAGNGERDLDQLESRVSILKIVQAGMEGRALDGAEAEYNAEIERRNGRKAEGVFVPMRAIERRVNTTTTADDIVGTDHRGDQYIGALRNSLLARRLGVRVLSGLRGNVSIPKHGSSVTAGWVAENSALSPSDMTFDNVGLTPKHVGALSEMSRQLIQQSDPTIESLLRDDMSFQIAQAIDSALIQGGGSNEPDGIIATLGTANGTLAGPTWAQVLAIIEDVETANALGNHAWLTNPSAKAKLRDTLKVSGDAGAGFLMENGQLGGYAVHTTNQVPSDSGGNFAIFGDWSQVLLGVWSELDILVNPFSETAYSKGNVLIRAMATCDIAIRHEEAFVWADDVPSL</sequence>
<dbReference type="InterPro" id="IPR054612">
    <property type="entry name" value="Phage_capsid-like_C"/>
</dbReference>
<gene>
    <name evidence="3" type="ORF">GCM10022229_22890</name>
</gene>
<dbReference type="Gene3D" id="3.30.2320.10">
    <property type="entry name" value="hypothetical protein PF0899 domain"/>
    <property type="match status" value="1"/>
</dbReference>
<dbReference type="Proteomes" id="UP001501727">
    <property type="component" value="Unassembled WGS sequence"/>
</dbReference>
<dbReference type="SUPFAM" id="SSF56563">
    <property type="entry name" value="Major capsid protein gp5"/>
    <property type="match status" value="1"/>
</dbReference>
<name>A0ABP7MV29_9GAMM</name>
<evidence type="ECO:0000259" key="2">
    <source>
        <dbReference type="Pfam" id="PF05065"/>
    </source>
</evidence>
<dbReference type="EMBL" id="BAAAZU010000024">
    <property type="protein sequence ID" value="GAA3928648.1"/>
    <property type="molecule type" value="Genomic_DNA"/>
</dbReference>
<evidence type="ECO:0000313" key="4">
    <source>
        <dbReference type="Proteomes" id="UP001501727"/>
    </source>
</evidence>
<dbReference type="InterPro" id="IPR024455">
    <property type="entry name" value="Phage_capsid"/>
</dbReference>
<feature type="domain" description="Phage capsid-like C-terminal" evidence="2">
    <location>
        <begin position="148"/>
        <end position="404"/>
    </location>
</feature>
<reference evidence="4" key="1">
    <citation type="journal article" date="2019" name="Int. J. Syst. Evol. Microbiol.">
        <title>The Global Catalogue of Microorganisms (GCM) 10K type strain sequencing project: providing services to taxonomists for standard genome sequencing and annotation.</title>
        <authorList>
            <consortium name="The Broad Institute Genomics Platform"/>
            <consortium name="The Broad Institute Genome Sequencing Center for Infectious Disease"/>
            <person name="Wu L."/>
            <person name="Ma J."/>
        </authorList>
    </citation>
    <scope>NUCLEOTIDE SEQUENCE [LARGE SCALE GENOMIC DNA]</scope>
    <source>
        <strain evidence="4">JCM 16916</strain>
    </source>
</reference>
<comment type="caution">
    <text evidence="3">The sequence shown here is derived from an EMBL/GenBank/DDBJ whole genome shotgun (WGS) entry which is preliminary data.</text>
</comment>